<dbReference type="GO" id="GO:0005344">
    <property type="term" value="F:oxygen carrier activity"/>
    <property type="evidence" value="ECO:0007669"/>
    <property type="project" value="UniProtKB-KW"/>
</dbReference>
<dbReference type="GO" id="GO:0046872">
    <property type="term" value="F:metal ion binding"/>
    <property type="evidence" value="ECO:0007669"/>
    <property type="project" value="UniProtKB-KW"/>
</dbReference>
<evidence type="ECO:0000256" key="2">
    <source>
        <dbReference type="ARBA" id="ARBA00022723"/>
    </source>
</evidence>
<dbReference type="InterPro" id="IPR009050">
    <property type="entry name" value="Globin-like_sf"/>
</dbReference>
<dbReference type="InterPro" id="IPR000971">
    <property type="entry name" value="Globin"/>
</dbReference>
<evidence type="ECO:0000256" key="4">
    <source>
        <dbReference type="RuleBase" id="RU000356"/>
    </source>
</evidence>
<dbReference type="GO" id="GO:0020037">
    <property type="term" value="F:heme binding"/>
    <property type="evidence" value="ECO:0007669"/>
    <property type="project" value="InterPro"/>
</dbReference>
<dbReference type="EMBL" id="CAJFCJ010000012">
    <property type="protein sequence ID" value="CAD5120540.1"/>
    <property type="molecule type" value="Genomic_DNA"/>
</dbReference>
<feature type="domain" description="Globin" evidence="6">
    <location>
        <begin position="30"/>
        <end position="180"/>
    </location>
</feature>
<keyword evidence="3" id="KW-0408">Iron</keyword>
<dbReference type="SUPFAM" id="SSF46458">
    <property type="entry name" value="Globin-like"/>
    <property type="match status" value="1"/>
</dbReference>
<keyword evidence="1 4" id="KW-0349">Heme</keyword>
<keyword evidence="2" id="KW-0479">Metal-binding</keyword>
<evidence type="ECO:0000256" key="5">
    <source>
        <dbReference type="SAM" id="MobiDB-lite"/>
    </source>
</evidence>
<dbReference type="PANTHER" id="PTHR46458">
    <property type="entry name" value="BLR2807 PROTEIN"/>
    <property type="match status" value="1"/>
</dbReference>
<keyword evidence="4" id="KW-0561">Oxygen transport</keyword>
<dbReference type="Pfam" id="PF00042">
    <property type="entry name" value="Globin"/>
    <property type="match status" value="1"/>
</dbReference>
<dbReference type="PANTHER" id="PTHR46458:SF5">
    <property type="entry name" value="GLOBIN FAMILY PROFILE DOMAIN-CONTAINING PROTEIN"/>
    <property type="match status" value="1"/>
</dbReference>
<evidence type="ECO:0000313" key="7">
    <source>
        <dbReference type="EMBL" id="CAD5120540.1"/>
    </source>
</evidence>
<evidence type="ECO:0000256" key="3">
    <source>
        <dbReference type="ARBA" id="ARBA00023004"/>
    </source>
</evidence>
<dbReference type="Gene3D" id="1.10.490.10">
    <property type="entry name" value="Globins"/>
    <property type="match status" value="1"/>
</dbReference>
<dbReference type="InterPro" id="IPR050532">
    <property type="entry name" value="Globin-like_OT"/>
</dbReference>
<dbReference type="OrthoDB" id="6344802at2759"/>
<sequence>MGSASSANQAVSTNPQLPTGPVKSVDSRLPFTHYKQVFTLKNNWKAVSRRMDEVSKDCLSRFFMAHPHHLQLHSELAKMDKSTLESSIEFENSALNVFQCIDEVVKKLEEDVDSAIAVLEKTGKFHKGIDGFEASYFQDMENPFVDSIKDCLGERCTEATDGLLHNFYAFLVTYLSKPFER</sequence>
<comment type="caution">
    <text evidence="7">The sequence shown here is derived from an EMBL/GenBank/DDBJ whole genome shotgun (WGS) entry which is preliminary data.</text>
</comment>
<comment type="similarity">
    <text evidence="4">Belongs to the globin family.</text>
</comment>
<reference evidence="7 8" key="1">
    <citation type="submission" date="2020-08" db="EMBL/GenBank/DDBJ databases">
        <authorList>
            <person name="Hejnol A."/>
        </authorList>
    </citation>
    <scope>NUCLEOTIDE SEQUENCE [LARGE SCALE GENOMIC DNA]</scope>
</reference>
<proteinExistence type="inferred from homology"/>
<dbReference type="PROSITE" id="PS01033">
    <property type="entry name" value="GLOBIN"/>
    <property type="match status" value="1"/>
</dbReference>
<feature type="compositionally biased region" description="Polar residues" evidence="5">
    <location>
        <begin position="1"/>
        <end position="17"/>
    </location>
</feature>
<accession>A0A7I8VXK7</accession>
<name>A0A7I8VXK7_9ANNE</name>
<dbReference type="GO" id="GO:0019825">
    <property type="term" value="F:oxygen binding"/>
    <property type="evidence" value="ECO:0007669"/>
    <property type="project" value="InterPro"/>
</dbReference>
<feature type="region of interest" description="Disordered" evidence="5">
    <location>
        <begin position="1"/>
        <end position="24"/>
    </location>
</feature>
<dbReference type="Proteomes" id="UP000549394">
    <property type="component" value="Unassembled WGS sequence"/>
</dbReference>
<evidence type="ECO:0000259" key="6">
    <source>
        <dbReference type="PROSITE" id="PS01033"/>
    </source>
</evidence>
<protein>
    <submittedName>
        <fullName evidence="7">DgyrCDS9108</fullName>
    </submittedName>
</protein>
<dbReference type="AlphaFoldDB" id="A0A7I8VXK7"/>
<keyword evidence="8" id="KW-1185">Reference proteome</keyword>
<evidence type="ECO:0000313" key="8">
    <source>
        <dbReference type="Proteomes" id="UP000549394"/>
    </source>
</evidence>
<gene>
    <name evidence="7" type="ORF">DGYR_LOCUS8628</name>
</gene>
<organism evidence="7 8">
    <name type="scientific">Dimorphilus gyrociliatus</name>
    <dbReference type="NCBI Taxonomy" id="2664684"/>
    <lineage>
        <taxon>Eukaryota</taxon>
        <taxon>Metazoa</taxon>
        <taxon>Spiralia</taxon>
        <taxon>Lophotrochozoa</taxon>
        <taxon>Annelida</taxon>
        <taxon>Polychaeta</taxon>
        <taxon>Polychaeta incertae sedis</taxon>
        <taxon>Dinophilidae</taxon>
        <taxon>Dimorphilus</taxon>
    </lineage>
</organism>
<keyword evidence="4" id="KW-0813">Transport</keyword>
<evidence type="ECO:0000256" key="1">
    <source>
        <dbReference type="ARBA" id="ARBA00022617"/>
    </source>
</evidence>
<dbReference type="InterPro" id="IPR012292">
    <property type="entry name" value="Globin/Proto"/>
</dbReference>